<dbReference type="OrthoDB" id="8476759at2"/>
<reference evidence="3 4" key="1">
    <citation type="submission" date="2014-07" db="EMBL/GenBank/DDBJ databases">
        <title>Draft genome sequence of Thalassospira profundimaris PR54-5.</title>
        <authorList>
            <person name="Lai Q."/>
            <person name="Shao Z."/>
        </authorList>
    </citation>
    <scope>NUCLEOTIDE SEQUENCE [LARGE SCALE GENOMIC DNA]</scope>
    <source>
        <strain evidence="3 4">PR54-5</strain>
    </source>
</reference>
<dbReference type="Gene3D" id="3.40.50.1820">
    <property type="entry name" value="alpha/beta hydrolase"/>
    <property type="match status" value="1"/>
</dbReference>
<evidence type="ECO:0000313" key="3">
    <source>
        <dbReference type="EMBL" id="RCK41542.1"/>
    </source>
</evidence>
<dbReference type="Pfam" id="PF12697">
    <property type="entry name" value="Abhydrolase_6"/>
    <property type="match status" value="1"/>
</dbReference>
<dbReference type="InterPro" id="IPR000073">
    <property type="entry name" value="AB_hydrolase_1"/>
</dbReference>
<name>A0A367WM65_9PROT</name>
<feature type="chain" id="PRO_5016760779" description="AB hydrolase-1 domain-containing protein" evidence="1">
    <location>
        <begin position="24"/>
        <end position="435"/>
    </location>
</feature>
<dbReference type="Proteomes" id="UP000252255">
    <property type="component" value="Unassembled WGS sequence"/>
</dbReference>
<feature type="domain" description="AB hydrolase-1" evidence="2">
    <location>
        <begin position="115"/>
        <end position="251"/>
    </location>
</feature>
<keyword evidence="1" id="KW-0732">Signal</keyword>
<accession>A0A367WM65</accession>
<dbReference type="AlphaFoldDB" id="A0A367WM65"/>
<dbReference type="InterPro" id="IPR029058">
    <property type="entry name" value="AB_hydrolase_fold"/>
</dbReference>
<dbReference type="RefSeq" id="WP_114100056.1">
    <property type="nucleotide sequence ID" value="NZ_JPWI01000020.1"/>
</dbReference>
<dbReference type="SUPFAM" id="SSF53474">
    <property type="entry name" value="alpha/beta-Hydrolases"/>
    <property type="match status" value="1"/>
</dbReference>
<dbReference type="EMBL" id="JPWI01000020">
    <property type="protein sequence ID" value="RCK41542.1"/>
    <property type="molecule type" value="Genomic_DNA"/>
</dbReference>
<evidence type="ECO:0000259" key="2">
    <source>
        <dbReference type="Pfam" id="PF12697"/>
    </source>
</evidence>
<comment type="caution">
    <text evidence="3">The sequence shown here is derived from an EMBL/GenBank/DDBJ whole genome shotgun (WGS) entry which is preliminary data.</text>
</comment>
<gene>
    <name evidence="3" type="ORF">TH30_21685</name>
</gene>
<sequence>MVTRRTIRTGLTSLVLGTLLAIGACSESDAQHAPSGNAISAPVRGTSFDAYVQSTRTQLYDILSKGRYASETKPFGDYDIDQVVDMRSPYSVAPDQAACDAAGGNLVHGEKVGFLAVHGLTDSPYWLSDVRDQLRMRFPCATFNGVLLPGHGTTPGDLIDVSYQDWLDTVRFGIGAFGDDIEHIIPIGYSMGAALIGRDISARVTDARISAMIMLSPGLEAKSEMAWLTPYVRYFKDWVGQGPESDPAKYGSMAMNAAAEFHLVTEPYRDGSLPTSTTPVFIAISSDDQTVNPLAAVDYFCSKVNSGIKKMIWYQGEINELSGHPRCDNIDIISSSNDDMRTINHAHTAITMSPDNPVYGLNGTIRDCGHYDDPAEHEACETGSDTVYGERNLLQSATAGTLRRGTFNPDFPNMIEMMAAFIVASLGGGQTPAAQ</sequence>
<feature type="signal peptide" evidence="1">
    <location>
        <begin position="1"/>
        <end position="23"/>
    </location>
</feature>
<protein>
    <recommendedName>
        <fullName evidence="2">AB hydrolase-1 domain-containing protein</fullName>
    </recommendedName>
</protein>
<evidence type="ECO:0000313" key="4">
    <source>
        <dbReference type="Proteomes" id="UP000252255"/>
    </source>
</evidence>
<proteinExistence type="predicted"/>
<organism evidence="3 4">
    <name type="scientific">Thalassospira profundimaris</name>
    <dbReference type="NCBI Taxonomy" id="502049"/>
    <lineage>
        <taxon>Bacteria</taxon>
        <taxon>Pseudomonadati</taxon>
        <taxon>Pseudomonadota</taxon>
        <taxon>Alphaproteobacteria</taxon>
        <taxon>Rhodospirillales</taxon>
        <taxon>Thalassospiraceae</taxon>
        <taxon>Thalassospira</taxon>
    </lineage>
</organism>
<dbReference type="PROSITE" id="PS51257">
    <property type="entry name" value="PROKAR_LIPOPROTEIN"/>
    <property type="match status" value="1"/>
</dbReference>
<evidence type="ECO:0000256" key="1">
    <source>
        <dbReference type="SAM" id="SignalP"/>
    </source>
</evidence>